<organism evidence="1 2">
    <name type="scientific">Clostridium sardiniense</name>
    <name type="common">Clostridium absonum</name>
    <dbReference type="NCBI Taxonomy" id="29369"/>
    <lineage>
        <taxon>Bacteria</taxon>
        <taxon>Bacillati</taxon>
        <taxon>Bacillota</taxon>
        <taxon>Clostridia</taxon>
        <taxon>Eubacteriales</taxon>
        <taxon>Clostridiaceae</taxon>
        <taxon>Clostridium</taxon>
    </lineage>
</organism>
<dbReference type="PANTHER" id="PTHR39183:SF1">
    <property type="entry name" value="SPORE COAT PROTEIN F-LIKE PROTEIN YHCQ"/>
    <property type="match status" value="1"/>
</dbReference>
<dbReference type="Pfam" id="PF07875">
    <property type="entry name" value="Coat_F"/>
    <property type="match status" value="1"/>
</dbReference>
<keyword evidence="1" id="KW-0946">Virion</keyword>
<evidence type="ECO:0000313" key="1">
    <source>
        <dbReference type="EMBL" id="MBY0757386.1"/>
    </source>
</evidence>
<gene>
    <name evidence="1" type="ORF">K5V21_18335</name>
</gene>
<accession>A0ABS7L2T3</accession>
<dbReference type="PANTHER" id="PTHR39183">
    <property type="entry name" value="SPORE COAT PROTEIN F-LIKE PROTEIN YHCQ"/>
    <property type="match status" value="1"/>
</dbReference>
<protein>
    <submittedName>
        <fullName evidence="1">Spore coat protein</fullName>
    </submittedName>
</protein>
<proteinExistence type="predicted"/>
<comment type="caution">
    <text evidence="1">The sequence shown here is derived from an EMBL/GenBank/DDBJ whole genome shotgun (WGS) entry which is preliminary data.</text>
</comment>
<dbReference type="EMBL" id="JAIKTU010000024">
    <property type="protein sequence ID" value="MBY0757386.1"/>
    <property type="molecule type" value="Genomic_DNA"/>
</dbReference>
<keyword evidence="1" id="KW-0167">Capsid protein</keyword>
<dbReference type="Proteomes" id="UP001299068">
    <property type="component" value="Unassembled WGS sequence"/>
</dbReference>
<dbReference type="InterPro" id="IPR012851">
    <property type="entry name" value="Spore_coat_CotF-like"/>
</dbReference>
<evidence type="ECO:0000313" key="2">
    <source>
        <dbReference type="Proteomes" id="UP001299068"/>
    </source>
</evidence>
<name>A0ABS7L2T3_CLOSR</name>
<dbReference type="RefSeq" id="WP_204596283.1">
    <property type="nucleotide sequence ID" value="NZ_JAFBDA010000026.1"/>
</dbReference>
<keyword evidence="2" id="KW-1185">Reference proteome</keyword>
<sequence length="95" mass="10580">MSNIISNLIKEKKDINNDIISMTMLTAAKEGSEMYLNATLTSSNPELRMIYSNGLGQMVAGHTALTELAICKCWITPQKPILQQLSDEYNKSNEN</sequence>
<reference evidence="1 2" key="1">
    <citation type="journal article" date="2021" name="Cell Host Microbe">
        <title>in vivo commensal control of Clostridioides difficile virulence.</title>
        <authorList>
            <person name="Girinathan B.P."/>
            <person name="Dibenedetto N."/>
            <person name="Worley J.N."/>
            <person name="Peltier J."/>
            <person name="Arrieta-Ortiz M.L."/>
            <person name="Rupa Christinal Immanuel S."/>
            <person name="Lavin R."/>
            <person name="Delaney M.L."/>
            <person name="Cummins C."/>
            <person name="Hoffmann M."/>
            <person name="Luo Y."/>
            <person name="Gonzalez-Escalona N."/>
            <person name="Allard M."/>
            <person name="Onderdonk A.B."/>
            <person name="Gerber G.K."/>
            <person name="Sonenshein A.L."/>
            <person name="Baliga N."/>
            <person name="Dupuy B."/>
            <person name="Bry L."/>
        </authorList>
    </citation>
    <scope>NUCLEOTIDE SEQUENCE [LARGE SCALE GENOMIC DNA]</scope>
    <source>
        <strain evidence="1 2">DSM 599</strain>
    </source>
</reference>